<evidence type="ECO:0000256" key="1">
    <source>
        <dbReference type="SAM" id="MobiDB-lite"/>
    </source>
</evidence>
<feature type="region of interest" description="Disordered" evidence="1">
    <location>
        <begin position="49"/>
        <end position="75"/>
    </location>
</feature>
<feature type="region of interest" description="Disordered" evidence="1">
    <location>
        <begin position="85"/>
        <end position="104"/>
    </location>
</feature>
<organism evidence="2 3">
    <name type="scientific">Aldrovandia affinis</name>
    <dbReference type="NCBI Taxonomy" id="143900"/>
    <lineage>
        <taxon>Eukaryota</taxon>
        <taxon>Metazoa</taxon>
        <taxon>Chordata</taxon>
        <taxon>Craniata</taxon>
        <taxon>Vertebrata</taxon>
        <taxon>Euteleostomi</taxon>
        <taxon>Actinopterygii</taxon>
        <taxon>Neopterygii</taxon>
        <taxon>Teleostei</taxon>
        <taxon>Notacanthiformes</taxon>
        <taxon>Halosauridae</taxon>
        <taxon>Aldrovandia</taxon>
    </lineage>
</organism>
<sequence length="104" mass="11152">MGRSGRPIACTAKLRRVTHAGNGRLRSATAGRSELSSYGSMLARTRRGLRQNSVPFPKPEHRAGAPAATGDRRCRSGLTRQVRPATTAPPHFKSCRETCDPPGG</sequence>
<comment type="caution">
    <text evidence="2">The sequence shown here is derived from an EMBL/GenBank/DDBJ whole genome shotgun (WGS) entry which is preliminary data.</text>
</comment>
<dbReference type="AlphaFoldDB" id="A0AAD7WN12"/>
<keyword evidence="3" id="KW-1185">Reference proteome</keyword>
<feature type="compositionally biased region" description="Basic and acidic residues" evidence="1">
    <location>
        <begin position="94"/>
        <end position="104"/>
    </location>
</feature>
<dbReference type="Proteomes" id="UP001221898">
    <property type="component" value="Unassembled WGS sequence"/>
</dbReference>
<name>A0AAD7WN12_9TELE</name>
<evidence type="ECO:0000313" key="2">
    <source>
        <dbReference type="EMBL" id="KAJ8403046.1"/>
    </source>
</evidence>
<dbReference type="EMBL" id="JAINUG010000060">
    <property type="protein sequence ID" value="KAJ8403046.1"/>
    <property type="molecule type" value="Genomic_DNA"/>
</dbReference>
<evidence type="ECO:0000313" key="3">
    <source>
        <dbReference type="Proteomes" id="UP001221898"/>
    </source>
</evidence>
<protein>
    <submittedName>
        <fullName evidence="2">Uncharacterized protein</fullName>
    </submittedName>
</protein>
<accession>A0AAD7WN12</accession>
<gene>
    <name evidence="2" type="ORF">AAFF_G00359620</name>
</gene>
<proteinExistence type="predicted"/>
<reference evidence="2" key="1">
    <citation type="journal article" date="2023" name="Science">
        <title>Genome structures resolve the early diversification of teleost fishes.</title>
        <authorList>
            <person name="Parey E."/>
            <person name="Louis A."/>
            <person name="Montfort J."/>
            <person name="Bouchez O."/>
            <person name="Roques C."/>
            <person name="Iampietro C."/>
            <person name="Lluch J."/>
            <person name="Castinel A."/>
            <person name="Donnadieu C."/>
            <person name="Desvignes T."/>
            <person name="Floi Bucao C."/>
            <person name="Jouanno E."/>
            <person name="Wen M."/>
            <person name="Mejri S."/>
            <person name="Dirks R."/>
            <person name="Jansen H."/>
            <person name="Henkel C."/>
            <person name="Chen W.J."/>
            <person name="Zahm M."/>
            <person name="Cabau C."/>
            <person name="Klopp C."/>
            <person name="Thompson A.W."/>
            <person name="Robinson-Rechavi M."/>
            <person name="Braasch I."/>
            <person name="Lecointre G."/>
            <person name="Bobe J."/>
            <person name="Postlethwait J.H."/>
            <person name="Berthelot C."/>
            <person name="Roest Crollius H."/>
            <person name="Guiguen Y."/>
        </authorList>
    </citation>
    <scope>NUCLEOTIDE SEQUENCE</scope>
    <source>
        <strain evidence="2">NC1722</strain>
    </source>
</reference>